<sequence>MTLTLHSMSPTRFAAYVQASSLDYAAQNVRAGRWSAEEAEARAAADYAQLLPQGVETPGHHLYLLLDDAGQEAGVLWYAERGEGEWFIYDFAVHPPFQGQGYGQRALESLRELAQRQGVRSIGLHVFGHNDRARRLYERLGFETVSVLMRLAVPLSP</sequence>
<dbReference type="Proteomes" id="UP000277766">
    <property type="component" value="Unassembled WGS sequence"/>
</dbReference>
<dbReference type="InterPro" id="IPR016181">
    <property type="entry name" value="Acyl_CoA_acyltransferase"/>
</dbReference>
<evidence type="ECO:0000313" key="5">
    <source>
        <dbReference type="Proteomes" id="UP000277766"/>
    </source>
</evidence>
<keyword evidence="1 4" id="KW-0808">Transferase</keyword>
<dbReference type="Pfam" id="PF00583">
    <property type="entry name" value="Acetyltransf_1"/>
    <property type="match status" value="1"/>
</dbReference>
<accession>A0A431VPS8</accession>
<reference evidence="4 5" key="1">
    <citation type="submission" date="2018-12" db="EMBL/GenBank/DDBJ databases">
        <title>Deinococcus radiophilus ATCC 27603 genome sequencing and assembly.</title>
        <authorList>
            <person name="Maclea K.S."/>
            <person name="Maynard C.R."/>
        </authorList>
    </citation>
    <scope>NUCLEOTIDE SEQUENCE [LARGE SCALE GENOMIC DNA]</scope>
    <source>
        <strain evidence="4 5">ATCC 27603</strain>
    </source>
</reference>
<dbReference type="PANTHER" id="PTHR43420">
    <property type="entry name" value="ACETYLTRANSFERASE"/>
    <property type="match status" value="1"/>
</dbReference>
<dbReference type="PANTHER" id="PTHR43420:SF44">
    <property type="entry name" value="ACETYLTRANSFERASE YPEA"/>
    <property type="match status" value="1"/>
</dbReference>
<dbReference type="GO" id="GO:0016747">
    <property type="term" value="F:acyltransferase activity, transferring groups other than amino-acyl groups"/>
    <property type="evidence" value="ECO:0007669"/>
    <property type="project" value="InterPro"/>
</dbReference>
<dbReference type="RefSeq" id="WP_126353061.1">
    <property type="nucleotide sequence ID" value="NZ_CP086380.1"/>
</dbReference>
<protein>
    <submittedName>
        <fullName evidence="4">GNAT family N-acetyltransferase</fullName>
    </submittedName>
</protein>
<comment type="caution">
    <text evidence="4">The sequence shown here is derived from an EMBL/GenBank/DDBJ whole genome shotgun (WGS) entry which is preliminary data.</text>
</comment>
<organism evidence="4 5">
    <name type="scientific">Deinococcus radiophilus</name>
    <dbReference type="NCBI Taxonomy" id="32062"/>
    <lineage>
        <taxon>Bacteria</taxon>
        <taxon>Thermotogati</taxon>
        <taxon>Deinococcota</taxon>
        <taxon>Deinococci</taxon>
        <taxon>Deinococcales</taxon>
        <taxon>Deinococcaceae</taxon>
        <taxon>Deinococcus</taxon>
    </lineage>
</organism>
<dbReference type="CDD" id="cd04301">
    <property type="entry name" value="NAT_SF"/>
    <property type="match status" value="1"/>
</dbReference>
<dbReference type="OrthoDB" id="65897at2"/>
<keyword evidence="5" id="KW-1185">Reference proteome</keyword>
<evidence type="ECO:0000256" key="2">
    <source>
        <dbReference type="ARBA" id="ARBA00023315"/>
    </source>
</evidence>
<dbReference type="EMBL" id="RXPE01000034">
    <property type="protein sequence ID" value="RTR25221.1"/>
    <property type="molecule type" value="Genomic_DNA"/>
</dbReference>
<gene>
    <name evidence="4" type="ORF">EJ104_11790</name>
</gene>
<evidence type="ECO:0000256" key="1">
    <source>
        <dbReference type="ARBA" id="ARBA00022679"/>
    </source>
</evidence>
<name>A0A431VPS8_9DEIO</name>
<dbReference type="InterPro" id="IPR050680">
    <property type="entry name" value="YpeA/RimI_acetyltransf"/>
</dbReference>
<dbReference type="InterPro" id="IPR000182">
    <property type="entry name" value="GNAT_dom"/>
</dbReference>
<dbReference type="AlphaFoldDB" id="A0A431VPS8"/>
<evidence type="ECO:0000313" key="4">
    <source>
        <dbReference type="EMBL" id="RTR25221.1"/>
    </source>
</evidence>
<keyword evidence="2" id="KW-0012">Acyltransferase</keyword>
<dbReference type="Gene3D" id="3.40.630.30">
    <property type="match status" value="1"/>
</dbReference>
<feature type="domain" description="N-acetyltransferase" evidence="3">
    <location>
        <begin position="3"/>
        <end position="157"/>
    </location>
</feature>
<proteinExistence type="predicted"/>
<dbReference type="SUPFAM" id="SSF55729">
    <property type="entry name" value="Acyl-CoA N-acyltransferases (Nat)"/>
    <property type="match status" value="1"/>
</dbReference>
<dbReference type="PROSITE" id="PS51186">
    <property type="entry name" value="GNAT"/>
    <property type="match status" value="1"/>
</dbReference>
<evidence type="ECO:0000259" key="3">
    <source>
        <dbReference type="PROSITE" id="PS51186"/>
    </source>
</evidence>